<dbReference type="HOGENOM" id="CLU_2135983_0_0_1"/>
<keyword evidence="3" id="KW-1185">Reference proteome</keyword>
<sequence length="113" mass="12494">MDEKEEVNEVRKKEEIGDALRGRHEVVSGGPFAVTSNVELRATVVLTTVPPTEEIEWESTSPPKCVPHPKANSNTQRTLETTGTLRFNFAAIFSLESSRIMAGTPDGNWARKL</sequence>
<feature type="region of interest" description="Disordered" evidence="1">
    <location>
        <begin position="54"/>
        <end position="79"/>
    </location>
</feature>
<reference evidence="2 3" key="1">
    <citation type="journal article" date="2011" name="Science">
        <title>The ecoresponsive genome of Daphnia pulex.</title>
        <authorList>
            <person name="Colbourne J.K."/>
            <person name="Pfrender M.E."/>
            <person name="Gilbert D."/>
            <person name="Thomas W.K."/>
            <person name="Tucker A."/>
            <person name="Oakley T.H."/>
            <person name="Tokishita S."/>
            <person name="Aerts A."/>
            <person name="Arnold G.J."/>
            <person name="Basu M.K."/>
            <person name="Bauer D.J."/>
            <person name="Caceres C.E."/>
            <person name="Carmel L."/>
            <person name="Casola C."/>
            <person name="Choi J.H."/>
            <person name="Detter J.C."/>
            <person name="Dong Q."/>
            <person name="Dusheyko S."/>
            <person name="Eads B.D."/>
            <person name="Frohlich T."/>
            <person name="Geiler-Samerotte K.A."/>
            <person name="Gerlach D."/>
            <person name="Hatcher P."/>
            <person name="Jogdeo S."/>
            <person name="Krijgsveld J."/>
            <person name="Kriventseva E.V."/>
            <person name="Kultz D."/>
            <person name="Laforsch C."/>
            <person name="Lindquist E."/>
            <person name="Lopez J."/>
            <person name="Manak J.R."/>
            <person name="Muller J."/>
            <person name="Pangilinan J."/>
            <person name="Patwardhan R.P."/>
            <person name="Pitluck S."/>
            <person name="Pritham E.J."/>
            <person name="Rechtsteiner A."/>
            <person name="Rho M."/>
            <person name="Rogozin I.B."/>
            <person name="Sakarya O."/>
            <person name="Salamov A."/>
            <person name="Schaack S."/>
            <person name="Shapiro H."/>
            <person name="Shiga Y."/>
            <person name="Skalitzky C."/>
            <person name="Smith Z."/>
            <person name="Souvorov A."/>
            <person name="Sung W."/>
            <person name="Tang Z."/>
            <person name="Tsuchiya D."/>
            <person name="Tu H."/>
            <person name="Vos H."/>
            <person name="Wang M."/>
            <person name="Wolf Y.I."/>
            <person name="Yamagata H."/>
            <person name="Yamada T."/>
            <person name="Ye Y."/>
            <person name="Shaw J.R."/>
            <person name="Andrews J."/>
            <person name="Crease T.J."/>
            <person name="Tang H."/>
            <person name="Lucas S.M."/>
            <person name="Robertson H.M."/>
            <person name="Bork P."/>
            <person name="Koonin E.V."/>
            <person name="Zdobnov E.M."/>
            <person name="Grigoriev I.V."/>
            <person name="Lynch M."/>
            <person name="Boore J.L."/>
        </authorList>
    </citation>
    <scope>NUCLEOTIDE SEQUENCE [LARGE SCALE GENOMIC DNA]</scope>
</reference>
<evidence type="ECO:0000313" key="3">
    <source>
        <dbReference type="Proteomes" id="UP000000305"/>
    </source>
</evidence>
<dbReference type="Proteomes" id="UP000000305">
    <property type="component" value="Unassembled WGS sequence"/>
</dbReference>
<name>E9GZP6_DAPPU</name>
<accession>E9GZP6</accession>
<dbReference type="EMBL" id="GL732578">
    <property type="protein sequence ID" value="EFX75029.1"/>
    <property type="molecule type" value="Genomic_DNA"/>
</dbReference>
<dbReference type="InParanoid" id="E9GZP6"/>
<gene>
    <name evidence="2" type="ORF">DAPPUDRAFT_108284</name>
</gene>
<protein>
    <submittedName>
        <fullName evidence="2">Uncharacterized protein</fullName>
    </submittedName>
</protein>
<evidence type="ECO:0000313" key="2">
    <source>
        <dbReference type="EMBL" id="EFX75029.1"/>
    </source>
</evidence>
<dbReference type="AlphaFoldDB" id="E9GZP6"/>
<organism evidence="2 3">
    <name type="scientific">Daphnia pulex</name>
    <name type="common">Water flea</name>
    <dbReference type="NCBI Taxonomy" id="6669"/>
    <lineage>
        <taxon>Eukaryota</taxon>
        <taxon>Metazoa</taxon>
        <taxon>Ecdysozoa</taxon>
        <taxon>Arthropoda</taxon>
        <taxon>Crustacea</taxon>
        <taxon>Branchiopoda</taxon>
        <taxon>Diplostraca</taxon>
        <taxon>Cladocera</taxon>
        <taxon>Anomopoda</taxon>
        <taxon>Daphniidae</taxon>
        <taxon>Daphnia</taxon>
    </lineage>
</organism>
<dbReference type="KEGG" id="dpx:DAPPUDRAFT_108284"/>
<evidence type="ECO:0000256" key="1">
    <source>
        <dbReference type="SAM" id="MobiDB-lite"/>
    </source>
</evidence>
<proteinExistence type="predicted"/>